<gene>
    <name evidence="4" type="ORF">ABG768_015781</name>
</gene>
<feature type="compositionally biased region" description="Low complexity" evidence="1">
    <location>
        <begin position="121"/>
        <end position="139"/>
    </location>
</feature>
<evidence type="ECO:0000256" key="3">
    <source>
        <dbReference type="SAM" id="SignalP"/>
    </source>
</evidence>
<dbReference type="Pfam" id="PF17818">
    <property type="entry name" value="KCT2"/>
    <property type="match status" value="1"/>
</dbReference>
<evidence type="ECO:0000313" key="5">
    <source>
        <dbReference type="Proteomes" id="UP001479290"/>
    </source>
</evidence>
<evidence type="ECO:0000256" key="2">
    <source>
        <dbReference type="SAM" id="Phobius"/>
    </source>
</evidence>
<evidence type="ECO:0000313" key="4">
    <source>
        <dbReference type="EMBL" id="KAK9955943.1"/>
    </source>
</evidence>
<dbReference type="PANTHER" id="PTHR16502">
    <property type="entry name" value="KERATINOCYTE-ASSOCIATED TRANSMEMBRANE PROTEIN 2"/>
    <property type="match status" value="1"/>
</dbReference>
<comment type="caution">
    <text evidence="4">The sequence shown here is derived from an EMBL/GenBank/DDBJ whole genome shotgun (WGS) entry which is preliminary data.</text>
</comment>
<feature type="transmembrane region" description="Helical" evidence="2">
    <location>
        <begin position="225"/>
        <end position="243"/>
    </location>
</feature>
<keyword evidence="3" id="KW-0732">Signal</keyword>
<name>A0AAW1Z586_CULAL</name>
<keyword evidence="2" id="KW-0472">Membrane</keyword>
<dbReference type="InterPro" id="IPR037645">
    <property type="entry name" value="KCT2"/>
</dbReference>
<keyword evidence="2" id="KW-1133">Transmembrane helix</keyword>
<feature type="region of interest" description="Disordered" evidence="1">
    <location>
        <begin position="158"/>
        <end position="180"/>
    </location>
</feature>
<sequence>MATFRKTRCRDSAMGIFAVLMSLQIFSVSCAPLTPAAVVQQDAVKEITSNITVASHKEVSNAQNVSNGSKSGKVTIVMPAPAIDTNSSTKAAVTPTAPPTTTAADQHKTAPEQTTPAKLGTPETTAAPADTPAAVSTPAGGKAESTVDYMGESTSLGLAPELKGNIDNENDDDGDGDDDDYMGDIGTPQHTQGMRKDDTPPESVEQIHVQIKDTIYTTQDEDSHFFFHLVVIAFLVAIVYITYHNKRKLMLLAQSRRWRDGFCSRGVEYHRLDQNVNEAMPSLKMTDDYIF</sequence>
<accession>A0AAW1Z586</accession>
<evidence type="ECO:0000256" key="1">
    <source>
        <dbReference type="SAM" id="MobiDB-lite"/>
    </source>
</evidence>
<feature type="signal peptide" evidence="3">
    <location>
        <begin position="1"/>
        <end position="30"/>
    </location>
</feature>
<protein>
    <recommendedName>
        <fullName evidence="6">Keratinocyte-associated transmembrane protein 2</fullName>
    </recommendedName>
</protein>
<feature type="compositionally biased region" description="Low complexity" evidence="1">
    <location>
        <begin position="91"/>
        <end position="104"/>
    </location>
</feature>
<feature type="chain" id="PRO_5043329534" description="Keratinocyte-associated transmembrane protein 2" evidence="3">
    <location>
        <begin position="31"/>
        <end position="291"/>
    </location>
</feature>
<evidence type="ECO:0008006" key="6">
    <source>
        <dbReference type="Google" id="ProtNLM"/>
    </source>
</evidence>
<dbReference type="PANTHER" id="PTHR16502:SF0">
    <property type="entry name" value="KERATINOCYTE-ASSOCIATED TRANSMEMBRANE PROTEIN 2"/>
    <property type="match status" value="1"/>
</dbReference>
<proteinExistence type="predicted"/>
<organism evidence="4 5">
    <name type="scientific">Culter alburnus</name>
    <name type="common">Topmouth culter</name>
    <dbReference type="NCBI Taxonomy" id="194366"/>
    <lineage>
        <taxon>Eukaryota</taxon>
        <taxon>Metazoa</taxon>
        <taxon>Chordata</taxon>
        <taxon>Craniata</taxon>
        <taxon>Vertebrata</taxon>
        <taxon>Euteleostomi</taxon>
        <taxon>Actinopterygii</taxon>
        <taxon>Neopterygii</taxon>
        <taxon>Teleostei</taxon>
        <taxon>Ostariophysi</taxon>
        <taxon>Cypriniformes</taxon>
        <taxon>Xenocyprididae</taxon>
        <taxon>Xenocypridinae</taxon>
        <taxon>Culter</taxon>
    </lineage>
</organism>
<dbReference type="EMBL" id="JAWDJR010000021">
    <property type="protein sequence ID" value="KAK9955943.1"/>
    <property type="molecule type" value="Genomic_DNA"/>
</dbReference>
<keyword evidence="2" id="KW-0812">Transmembrane</keyword>
<dbReference type="AlphaFoldDB" id="A0AAW1Z586"/>
<feature type="region of interest" description="Disordered" evidence="1">
    <location>
        <begin position="86"/>
        <end position="145"/>
    </location>
</feature>
<keyword evidence="5" id="KW-1185">Reference proteome</keyword>
<dbReference type="Proteomes" id="UP001479290">
    <property type="component" value="Unassembled WGS sequence"/>
</dbReference>
<reference evidence="4 5" key="1">
    <citation type="submission" date="2024-05" db="EMBL/GenBank/DDBJ databases">
        <title>A high-quality chromosomal-level genome assembly of Topmouth culter (Culter alburnus).</title>
        <authorList>
            <person name="Zhao H."/>
        </authorList>
    </citation>
    <scope>NUCLEOTIDE SEQUENCE [LARGE SCALE GENOMIC DNA]</scope>
    <source>
        <strain evidence="4">CATC2023</strain>
        <tissue evidence="4">Muscle</tissue>
    </source>
</reference>
<feature type="compositionally biased region" description="Acidic residues" evidence="1">
    <location>
        <begin position="168"/>
        <end position="180"/>
    </location>
</feature>
<dbReference type="PROSITE" id="PS51257">
    <property type="entry name" value="PROKAR_LIPOPROTEIN"/>
    <property type="match status" value="1"/>
</dbReference>